<evidence type="ECO:0000313" key="2">
    <source>
        <dbReference type="Proteomes" id="UP000265520"/>
    </source>
</evidence>
<dbReference type="AlphaFoldDB" id="A0A392QSJ5"/>
<accession>A0A392QSJ5</accession>
<dbReference type="EMBL" id="LXQA010156435">
    <property type="protein sequence ID" value="MCI26959.1"/>
    <property type="molecule type" value="Genomic_DNA"/>
</dbReference>
<sequence>MYNHSLLTSGGGGCWEGLWFKVLVAKYSEEGGHVRGGEGNASTWWMDLNAVREGRGLARGV</sequence>
<reference evidence="1 2" key="1">
    <citation type="journal article" date="2018" name="Front. Plant Sci.">
        <title>Red Clover (Trifolium pratense) and Zigzag Clover (T. medium) - A Picture of Genomic Similarities and Differences.</title>
        <authorList>
            <person name="Dluhosova J."/>
            <person name="Istvanek J."/>
            <person name="Nedelnik J."/>
            <person name="Repkova J."/>
        </authorList>
    </citation>
    <scope>NUCLEOTIDE SEQUENCE [LARGE SCALE GENOMIC DNA]</scope>
    <source>
        <strain evidence="2">cv. 10/8</strain>
        <tissue evidence="1">Leaf</tissue>
    </source>
</reference>
<comment type="caution">
    <text evidence="1">The sequence shown here is derived from an EMBL/GenBank/DDBJ whole genome shotgun (WGS) entry which is preliminary data.</text>
</comment>
<dbReference type="Proteomes" id="UP000265520">
    <property type="component" value="Unassembled WGS sequence"/>
</dbReference>
<organism evidence="1 2">
    <name type="scientific">Trifolium medium</name>
    <dbReference type="NCBI Taxonomy" id="97028"/>
    <lineage>
        <taxon>Eukaryota</taxon>
        <taxon>Viridiplantae</taxon>
        <taxon>Streptophyta</taxon>
        <taxon>Embryophyta</taxon>
        <taxon>Tracheophyta</taxon>
        <taxon>Spermatophyta</taxon>
        <taxon>Magnoliopsida</taxon>
        <taxon>eudicotyledons</taxon>
        <taxon>Gunneridae</taxon>
        <taxon>Pentapetalae</taxon>
        <taxon>rosids</taxon>
        <taxon>fabids</taxon>
        <taxon>Fabales</taxon>
        <taxon>Fabaceae</taxon>
        <taxon>Papilionoideae</taxon>
        <taxon>50 kb inversion clade</taxon>
        <taxon>NPAAA clade</taxon>
        <taxon>Hologalegina</taxon>
        <taxon>IRL clade</taxon>
        <taxon>Trifolieae</taxon>
        <taxon>Trifolium</taxon>
    </lineage>
</organism>
<proteinExistence type="predicted"/>
<keyword evidence="2" id="KW-1185">Reference proteome</keyword>
<protein>
    <submittedName>
        <fullName evidence="1">Uncharacterized protein</fullName>
    </submittedName>
</protein>
<name>A0A392QSJ5_9FABA</name>
<evidence type="ECO:0000313" key="1">
    <source>
        <dbReference type="EMBL" id="MCI26959.1"/>
    </source>
</evidence>